<proteinExistence type="predicted"/>
<sequence length="44" mass="5199">MIPQSANCSNISKNITQYKACHYLKGIRVFSTNHSLEHHMLYYR</sequence>
<evidence type="ECO:0000313" key="1">
    <source>
        <dbReference type="EMBL" id="CDW42748.1"/>
    </source>
</evidence>
<reference evidence="1" key="1">
    <citation type="submission" date="2014-05" db="EMBL/GenBank/DDBJ databases">
        <authorList>
            <person name="Chronopoulou M."/>
        </authorList>
    </citation>
    <scope>NUCLEOTIDE SEQUENCE</scope>
    <source>
        <tissue evidence="1">Whole organism</tissue>
    </source>
</reference>
<name>A0A0K2UWV6_LEPSM</name>
<organism evidence="1">
    <name type="scientific">Lepeophtheirus salmonis</name>
    <name type="common">Salmon louse</name>
    <name type="synonym">Caligus salmonis</name>
    <dbReference type="NCBI Taxonomy" id="72036"/>
    <lineage>
        <taxon>Eukaryota</taxon>
        <taxon>Metazoa</taxon>
        <taxon>Ecdysozoa</taxon>
        <taxon>Arthropoda</taxon>
        <taxon>Crustacea</taxon>
        <taxon>Multicrustacea</taxon>
        <taxon>Hexanauplia</taxon>
        <taxon>Copepoda</taxon>
        <taxon>Siphonostomatoida</taxon>
        <taxon>Caligidae</taxon>
        <taxon>Lepeophtheirus</taxon>
    </lineage>
</organism>
<accession>A0A0K2UWV6</accession>
<protein>
    <submittedName>
        <fullName evidence="1">Uncharacterized protein</fullName>
    </submittedName>
</protein>
<dbReference type="EMBL" id="HACA01025387">
    <property type="protein sequence ID" value="CDW42748.1"/>
    <property type="molecule type" value="Transcribed_RNA"/>
</dbReference>
<dbReference type="AlphaFoldDB" id="A0A0K2UWV6"/>